<dbReference type="InterPro" id="IPR023346">
    <property type="entry name" value="Lysozyme-like_dom_sf"/>
</dbReference>
<comment type="caution">
    <text evidence="2">The sequence shown here is derived from an EMBL/GenBank/DDBJ whole genome shotgun (WGS) entry which is preliminary data.</text>
</comment>
<accession>A0A350P2Y9</accession>
<feature type="compositionally biased region" description="Low complexity" evidence="1">
    <location>
        <begin position="107"/>
        <end position="120"/>
    </location>
</feature>
<gene>
    <name evidence="2" type="ORF">DCW74_07975</name>
</gene>
<proteinExistence type="predicted"/>
<evidence type="ECO:0000256" key="1">
    <source>
        <dbReference type="SAM" id="MobiDB-lite"/>
    </source>
</evidence>
<dbReference type="AlphaFoldDB" id="A0A350P2Y9"/>
<sequence>MQLGDLDKAAVIRTAKQMGVDPNSLAGLIHMESGFRPNVWGGDGGNYRGLIQFGPGARSEVNLPNRDMTIAEQMPYVKKYFDQRGFKPGMSPIQMYRTVLVGNPYESGTDSNTTNSDTTGAQMGPGGSLYKAGQKYLGTEGMDMSNMSETSLTSSMNPQDYLEMFLGGGSTGDTINIYNFGDKFRKDPKRAVEDTIMEGLMKNAIQRNLNNNNVQNDLLKNLTGGGLIDQYIEKEKSKMGGGYLNPMSYLGI</sequence>
<evidence type="ECO:0000313" key="2">
    <source>
        <dbReference type="EMBL" id="HAW75656.1"/>
    </source>
</evidence>
<organism evidence="2 3">
    <name type="scientific">Alteromonas australica</name>
    <dbReference type="NCBI Taxonomy" id="589873"/>
    <lineage>
        <taxon>Bacteria</taxon>
        <taxon>Pseudomonadati</taxon>
        <taxon>Pseudomonadota</taxon>
        <taxon>Gammaproteobacteria</taxon>
        <taxon>Alteromonadales</taxon>
        <taxon>Alteromonadaceae</taxon>
        <taxon>Alteromonas/Salinimonas group</taxon>
        <taxon>Alteromonas</taxon>
    </lineage>
</organism>
<dbReference type="EMBL" id="DNAN01000274">
    <property type="protein sequence ID" value="HAW75656.1"/>
    <property type="molecule type" value="Genomic_DNA"/>
</dbReference>
<dbReference type="SUPFAM" id="SSF53955">
    <property type="entry name" value="Lysozyme-like"/>
    <property type="match status" value="1"/>
</dbReference>
<evidence type="ECO:0000313" key="3">
    <source>
        <dbReference type="Proteomes" id="UP000263517"/>
    </source>
</evidence>
<protein>
    <recommendedName>
        <fullName evidence="4">Transglycosylase SLT domain-containing protein</fullName>
    </recommendedName>
</protein>
<dbReference type="Gene3D" id="1.10.530.10">
    <property type="match status" value="1"/>
</dbReference>
<dbReference type="Proteomes" id="UP000263517">
    <property type="component" value="Unassembled WGS sequence"/>
</dbReference>
<name>A0A350P2Y9_9ALTE</name>
<feature type="region of interest" description="Disordered" evidence="1">
    <location>
        <begin position="106"/>
        <end position="125"/>
    </location>
</feature>
<reference evidence="2 3" key="1">
    <citation type="journal article" date="2018" name="Nat. Biotechnol.">
        <title>A standardized bacterial taxonomy based on genome phylogeny substantially revises the tree of life.</title>
        <authorList>
            <person name="Parks D.H."/>
            <person name="Chuvochina M."/>
            <person name="Waite D.W."/>
            <person name="Rinke C."/>
            <person name="Skarshewski A."/>
            <person name="Chaumeil P.A."/>
            <person name="Hugenholtz P."/>
        </authorList>
    </citation>
    <scope>NUCLEOTIDE SEQUENCE [LARGE SCALE GENOMIC DNA]</scope>
    <source>
        <strain evidence="2">UBA11978</strain>
    </source>
</reference>
<evidence type="ECO:0008006" key="4">
    <source>
        <dbReference type="Google" id="ProtNLM"/>
    </source>
</evidence>